<dbReference type="Proteomes" id="UP000033682">
    <property type="component" value="Unassembled WGS sequence"/>
</dbReference>
<dbReference type="HOGENOM" id="CLU_1459541_0_0_9"/>
<dbReference type="AlphaFoldDB" id="A0A0F4LP52"/>
<reference evidence="1 2" key="1">
    <citation type="submission" date="2015-01" db="EMBL/GenBank/DDBJ databases">
        <title>Comparative genomics of the lactic acid bacteria isolated from the honey bee gut.</title>
        <authorList>
            <person name="Ellegaard K.M."/>
            <person name="Tamarit D."/>
            <person name="Javelind E."/>
            <person name="Olofsson T."/>
            <person name="Andersson S.G."/>
            <person name="Vasquez A."/>
        </authorList>
    </citation>
    <scope>NUCLEOTIDE SEQUENCE [LARGE SCALE GENOMIC DNA]</scope>
    <source>
        <strain evidence="1 2">Hma11</strain>
    </source>
</reference>
<dbReference type="RefSeq" id="WP_046307995.1">
    <property type="nucleotide sequence ID" value="NZ_KQ034000.1"/>
</dbReference>
<keyword evidence="2" id="KW-1185">Reference proteome</keyword>
<accession>A0A0F4LP52</accession>
<protein>
    <submittedName>
        <fullName evidence="1">Uncharacterized protein</fullName>
    </submittedName>
</protein>
<gene>
    <name evidence="1" type="ORF">JF72_13830</name>
</gene>
<evidence type="ECO:0000313" key="2">
    <source>
        <dbReference type="Proteomes" id="UP000033682"/>
    </source>
</evidence>
<dbReference type="PATRIC" id="fig|303541.3.peg.1555"/>
<dbReference type="EMBL" id="JXLG01000010">
    <property type="protein sequence ID" value="KJY60073.1"/>
    <property type="molecule type" value="Genomic_DNA"/>
</dbReference>
<comment type="caution">
    <text evidence="1">The sequence shown here is derived from an EMBL/GenBank/DDBJ whole genome shotgun (WGS) entry which is preliminary data.</text>
</comment>
<evidence type="ECO:0000313" key="1">
    <source>
        <dbReference type="EMBL" id="KJY60073.1"/>
    </source>
</evidence>
<proteinExistence type="predicted"/>
<organism evidence="1 2">
    <name type="scientific">Lactobacillus apis</name>
    <dbReference type="NCBI Taxonomy" id="303541"/>
    <lineage>
        <taxon>Bacteria</taxon>
        <taxon>Bacillati</taxon>
        <taxon>Bacillota</taxon>
        <taxon>Bacilli</taxon>
        <taxon>Lactobacillales</taxon>
        <taxon>Lactobacillaceae</taxon>
        <taxon>Lactobacillus</taxon>
    </lineage>
</organism>
<name>A0A0F4LP52_9LACO</name>
<sequence length="185" mass="21146">MHLKTQLVNWSQNLLHTKPTQQLFKLFDQSTDQISQFWHTLRSTRYSWNLSGLEQVQSFLQFCAKHNEKIAIQLKKLAQVSSKRLIPIFKDPTFLKLLTSKMQLSPQTTQKIHALLDRFAGNNSKIEPTKLLIIVLFIALGAKVPLVLEDSVNFKNIALAVTTVLDYVTTAIQLAQSFSHKKSKN</sequence>